<gene>
    <name evidence="1" type="ORF">H7A79_1406</name>
</gene>
<name>A0A7H1MEG0_9NEIS</name>
<proteinExistence type="predicted"/>
<sequence>MATVLFILEYFKLCYMKFKLLFAMPRALVRAAACVAKAERLQYFTVKGRSRLPFLWITKLYIMHWKKNLSILHCLN</sequence>
<evidence type="ECO:0000313" key="2">
    <source>
        <dbReference type="Proteomes" id="UP000516412"/>
    </source>
</evidence>
<dbReference type="Proteomes" id="UP000516412">
    <property type="component" value="Chromosome"/>
</dbReference>
<keyword evidence="1" id="KW-0687">Ribonucleoprotein</keyword>
<organism evidence="1 2">
    <name type="scientific">Neisseria musculi</name>
    <dbReference type="NCBI Taxonomy" id="1815583"/>
    <lineage>
        <taxon>Bacteria</taxon>
        <taxon>Pseudomonadati</taxon>
        <taxon>Pseudomonadota</taxon>
        <taxon>Betaproteobacteria</taxon>
        <taxon>Neisseriales</taxon>
        <taxon>Neisseriaceae</taxon>
        <taxon>Neisseria</taxon>
    </lineage>
</organism>
<evidence type="ECO:0000313" key="1">
    <source>
        <dbReference type="EMBL" id="QNT60025.1"/>
    </source>
</evidence>
<dbReference type="KEGG" id="nmus:H7A79_1406"/>
<dbReference type="EMBL" id="CP060414">
    <property type="protein sequence ID" value="QNT60025.1"/>
    <property type="molecule type" value="Genomic_DNA"/>
</dbReference>
<dbReference type="GO" id="GO:0005840">
    <property type="term" value="C:ribosome"/>
    <property type="evidence" value="ECO:0007669"/>
    <property type="project" value="UniProtKB-KW"/>
</dbReference>
<reference evidence="1" key="1">
    <citation type="submission" date="2024-06" db="EMBL/GenBank/DDBJ databases">
        <title>Complete Genome Sequence of mouse commensal type strain Neisseria musculi.</title>
        <authorList>
            <person name="Thapa E."/>
            <person name="Aluvathingal J."/>
            <person name="Nadendla S."/>
            <person name="Mehta A."/>
            <person name="Tettelin H."/>
            <person name="Weyand N.J."/>
        </authorList>
    </citation>
    <scope>NUCLEOTIDE SEQUENCE</scope>
    <source>
        <strain evidence="1">NW831</strain>
    </source>
</reference>
<keyword evidence="2" id="KW-1185">Reference proteome</keyword>
<accession>A0A7H1MEG0</accession>
<protein>
    <submittedName>
        <fullName evidence="1">50S ribosomal protein L25</fullName>
    </submittedName>
</protein>
<keyword evidence="1" id="KW-0689">Ribosomal protein</keyword>
<dbReference type="AlphaFoldDB" id="A0A7H1MEG0"/>